<accession>A0ABT0ZUN4</accession>
<feature type="transmembrane region" description="Helical" evidence="1">
    <location>
        <begin position="27"/>
        <end position="48"/>
    </location>
</feature>
<evidence type="ECO:0000313" key="2">
    <source>
        <dbReference type="EMBL" id="MCO1654395.1"/>
    </source>
</evidence>
<feature type="transmembrane region" description="Helical" evidence="1">
    <location>
        <begin position="236"/>
        <end position="258"/>
    </location>
</feature>
<dbReference type="EMBL" id="JAGSOV010000010">
    <property type="protein sequence ID" value="MCO1654395.1"/>
    <property type="molecule type" value="Genomic_DNA"/>
</dbReference>
<feature type="transmembrane region" description="Helical" evidence="1">
    <location>
        <begin position="187"/>
        <end position="216"/>
    </location>
</feature>
<name>A0ABT0ZUN4_9PSEU</name>
<keyword evidence="1" id="KW-0812">Transmembrane</keyword>
<proteinExistence type="predicted"/>
<dbReference type="RefSeq" id="WP_252436004.1">
    <property type="nucleotide sequence ID" value="NZ_JAGSOV010000010.1"/>
</dbReference>
<dbReference type="Pfam" id="PF12730">
    <property type="entry name" value="ABC2_membrane_4"/>
    <property type="match status" value="1"/>
</dbReference>
<keyword evidence="3" id="KW-1185">Reference proteome</keyword>
<organism evidence="2 3">
    <name type="scientific">Pseudonocardia humida</name>
    <dbReference type="NCBI Taxonomy" id="2800819"/>
    <lineage>
        <taxon>Bacteria</taxon>
        <taxon>Bacillati</taxon>
        <taxon>Actinomycetota</taxon>
        <taxon>Actinomycetes</taxon>
        <taxon>Pseudonocardiales</taxon>
        <taxon>Pseudonocardiaceae</taxon>
        <taxon>Pseudonocardia</taxon>
    </lineage>
</organism>
<dbReference type="PANTHER" id="PTHR37305:SF1">
    <property type="entry name" value="MEMBRANE PROTEIN"/>
    <property type="match status" value="1"/>
</dbReference>
<sequence>MSAAVAATFGDSVRAEWAKLVGVRSTAWSLLAAVVLGVGFAVPFGLAGAQDFLGGTPEERAAFDPTAVGLRAHLFVQLAVAVLGVLVVTSEYATGTIRVSLAAVPRRPRLLAAKAVVVGGLALLAGGLVLLASFLVVQAVLDGAAPRAALDQPDVLRAVLGGGLYLALVALGAVAVGVLVRATAGAVTVMLCATLLVPAFTPILPRSLAVLVGTFWPTLAGNKIMTVVVDPRVLDPWTGLAVMAAWVVALMAAALVVLQRRDA</sequence>
<keyword evidence="1" id="KW-1133">Transmembrane helix</keyword>
<reference evidence="2" key="1">
    <citation type="submission" date="2021-04" db="EMBL/GenBank/DDBJ databases">
        <title>Pseudonocardia sp. nov., isolated from sandy soil of mangrove forest.</title>
        <authorList>
            <person name="Zan Z."/>
            <person name="Huang R."/>
            <person name="Liu W."/>
        </authorList>
    </citation>
    <scope>NUCLEOTIDE SEQUENCE</scope>
    <source>
        <strain evidence="2">S2-4</strain>
    </source>
</reference>
<feature type="transmembrane region" description="Helical" evidence="1">
    <location>
        <begin position="155"/>
        <end position="180"/>
    </location>
</feature>
<gene>
    <name evidence="2" type="ORF">KDL28_04940</name>
</gene>
<comment type="caution">
    <text evidence="2">The sequence shown here is derived from an EMBL/GenBank/DDBJ whole genome shotgun (WGS) entry which is preliminary data.</text>
</comment>
<dbReference type="Proteomes" id="UP001165283">
    <property type="component" value="Unassembled WGS sequence"/>
</dbReference>
<protein>
    <submittedName>
        <fullName evidence="2">ABC transporter permease</fullName>
    </submittedName>
</protein>
<evidence type="ECO:0000313" key="3">
    <source>
        <dbReference type="Proteomes" id="UP001165283"/>
    </source>
</evidence>
<evidence type="ECO:0000256" key="1">
    <source>
        <dbReference type="SAM" id="Phobius"/>
    </source>
</evidence>
<keyword evidence="1" id="KW-0472">Membrane</keyword>
<feature type="transmembrane region" description="Helical" evidence="1">
    <location>
        <begin position="68"/>
        <end position="89"/>
    </location>
</feature>
<feature type="transmembrane region" description="Helical" evidence="1">
    <location>
        <begin position="110"/>
        <end position="135"/>
    </location>
</feature>
<dbReference type="PANTHER" id="PTHR37305">
    <property type="entry name" value="INTEGRAL MEMBRANE PROTEIN-RELATED"/>
    <property type="match status" value="1"/>
</dbReference>